<comment type="caution">
    <text evidence="1">The sequence shown here is derived from an EMBL/GenBank/DDBJ whole genome shotgun (WGS) entry which is preliminary data.</text>
</comment>
<name>A0ABT7EK17_9GAMM</name>
<dbReference type="EMBL" id="JASJUT010000003">
    <property type="protein sequence ID" value="MDK2595406.1"/>
    <property type="molecule type" value="Genomic_DNA"/>
</dbReference>
<dbReference type="Proteomes" id="UP001231915">
    <property type="component" value="Unassembled WGS sequence"/>
</dbReference>
<evidence type="ECO:0000313" key="2">
    <source>
        <dbReference type="Proteomes" id="UP001231915"/>
    </source>
</evidence>
<dbReference type="InterPro" id="IPR010982">
    <property type="entry name" value="Lambda_DNA-bd_dom_sf"/>
</dbReference>
<dbReference type="Gene3D" id="1.10.260.40">
    <property type="entry name" value="lambda repressor-like DNA-binding domains"/>
    <property type="match status" value="1"/>
</dbReference>
<evidence type="ECO:0000313" key="1">
    <source>
        <dbReference type="EMBL" id="MDK2595406.1"/>
    </source>
</evidence>
<keyword evidence="2" id="KW-1185">Reference proteome</keyword>
<proteinExistence type="predicted"/>
<accession>A0ABT7EK17</accession>
<protein>
    <recommendedName>
        <fullName evidence="3">Transcriptional regulator</fullName>
    </recommendedName>
</protein>
<organism evidence="1 2">
    <name type="scientific">Pseudoalteromonas obscura</name>
    <dbReference type="NCBI Taxonomy" id="3048491"/>
    <lineage>
        <taxon>Bacteria</taxon>
        <taxon>Pseudomonadati</taxon>
        <taxon>Pseudomonadota</taxon>
        <taxon>Gammaproteobacteria</taxon>
        <taxon>Alteromonadales</taxon>
        <taxon>Pseudoalteromonadaceae</taxon>
        <taxon>Pseudoalteromonas</taxon>
    </lineage>
</organism>
<evidence type="ECO:0008006" key="3">
    <source>
        <dbReference type="Google" id="ProtNLM"/>
    </source>
</evidence>
<sequence length="132" mass="14949">MKVNNTVEVLEKLRNLYECKNLTELSRKIGKNSSWAAQAKKNDALPLHECRNACLEFGVSMDWFLFDKEGQSVDKAELLNLIQEGLFESKELAILEDLTLEQLKATSALILKQVENIVITKKGNGLEDRKVV</sequence>
<reference evidence="1 2" key="1">
    <citation type="submission" date="2023-05" db="EMBL/GenBank/DDBJ databases">
        <title>Pseudoalteromonas ardens sp. nov., Pseudoalteromonas obscura sp. nov., and Pseudoalteromonas umbrosa sp. nov., isolated from the coral Montipora capitata.</title>
        <authorList>
            <person name="Thomas E.M."/>
            <person name="Smith E.M."/>
            <person name="Papke E."/>
            <person name="Shlafstein M.D."/>
            <person name="Oline D.K."/>
            <person name="Videau P."/>
            <person name="Saw J.H."/>
            <person name="Strangman W.K."/>
            <person name="Ushijima B."/>
        </authorList>
    </citation>
    <scope>NUCLEOTIDE SEQUENCE [LARGE SCALE GENOMIC DNA]</scope>
    <source>
        <strain evidence="1 2">P94</strain>
    </source>
</reference>
<gene>
    <name evidence="1" type="ORF">QNM18_10155</name>
</gene>